<name>A0A381PJK4_9ZZZZ</name>
<organism evidence="1">
    <name type="scientific">marine metagenome</name>
    <dbReference type="NCBI Taxonomy" id="408172"/>
    <lineage>
        <taxon>unclassified sequences</taxon>
        <taxon>metagenomes</taxon>
        <taxon>ecological metagenomes</taxon>
    </lineage>
</organism>
<protein>
    <submittedName>
        <fullName evidence="1">Uncharacterized protein</fullName>
    </submittedName>
</protein>
<sequence>MIGSYAKKVALALMLALFFTTQVAHGQGRFMVLSGEIVSPAYEGWWPNDDGSYKLFFGYMNSNWEEELDVPIGPDNYFSIVGEAALDNLEIEDYDFAIADQGQPTHFYPRRNPFLFTIDVPSDFGTNEMVWTLRTKNHVARAYASLMPDYRINPQVISTEVGGSFGSLDDRLRTNIPPELRVDGEAFRTARVGEPLDLSVEAHDPDNLPERRPGLGGIGASPDQIYRTPQSIVVMSGPGLRFSWSIYRGPAKYAKFEPAQFKTYMDSRAYANSPWSPPYIVPEVPEGNRWTSTVTFDQPGEYVLRGIASDGSMFSYQNVNVTVTR</sequence>
<reference evidence="1" key="1">
    <citation type="submission" date="2018-05" db="EMBL/GenBank/DDBJ databases">
        <authorList>
            <person name="Lanie J.A."/>
            <person name="Ng W.-L."/>
            <person name="Kazmierczak K.M."/>
            <person name="Andrzejewski T.M."/>
            <person name="Davidsen T.M."/>
            <person name="Wayne K.J."/>
            <person name="Tettelin H."/>
            <person name="Glass J.I."/>
            <person name="Rusch D."/>
            <person name="Podicherti R."/>
            <person name="Tsui H.-C.T."/>
            <person name="Winkler M.E."/>
        </authorList>
    </citation>
    <scope>NUCLEOTIDE SEQUENCE</scope>
</reference>
<dbReference type="AlphaFoldDB" id="A0A381PJK4"/>
<gene>
    <name evidence="1" type="ORF">METZ01_LOCUS20049</name>
</gene>
<proteinExistence type="predicted"/>
<accession>A0A381PJK4</accession>
<evidence type="ECO:0000313" key="1">
    <source>
        <dbReference type="EMBL" id="SUZ67195.1"/>
    </source>
</evidence>
<dbReference type="EMBL" id="UINC01001005">
    <property type="protein sequence ID" value="SUZ67195.1"/>
    <property type="molecule type" value="Genomic_DNA"/>
</dbReference>